<dbReference type="Proteomes" id="UP000186917">
    <property type="component" value="Unassembled WGS sequence"/>
</dbReference>
<keyword evidence="3" id="KW-1185">Reference proteome</keyword>
<evidence type="ECO:0000313" key="3">
    <source>
        <dbReference type="Proteomes" id="UP000186917"/>
    </source>
</evidence>
<dbReference type="AlphaFoldDB" id="A0A173MA11"/>
<reference evidence="3" key="1">
    <citation type="submission" date="2017-01" db="EMBL/GenBank/DDBJ databases">
        <authorList>
            <person name="Varghese N."/>
            <person name="Submissions S."/>
        </authorList>
    </citation>
    <scope>NUCLEOTIDE SEQUENCE [LARGE SCALE GENOMIC DNA]</scope>
    <source>
        <strain evidence="3">DSM 21054</strain>
    </source>
</reference>
<evidence type="ECO:0000256" key="1">
    <source>
        <dbReference type="SAM" id="MobiDB-lite"/>
    </source>
</evidence>
<sequence length="71" mass="7974">MKVGYLAAITADNEEKKKKGLLSFTKSLFSRSSRFPSTEQQNYERGLRTSQGNARKQDIASTAWAADYNNP</sequence>
<dbReference type="EMBL" id="FTOR01000010">
    <property type="protein sequence ID" value="SIT31102.1"/>
    <property type="molecule type" value="Genomic_DNA"/>
</dbReference>
<organism evidence="2 3">
    <name type="scientific">Filimonas lacunae</name>
    <dbReference type="NCBI Taxonomy" id="477680"/>
    <lineage>
        <taxon>Bacteria</taxon>
        <taxon>Pseudomonadati</taxon>
        <taxon>Bacteroidota</taxon>
        <taxon>Chitinophagia</taxon>
        <taxon>Chitinophagales</taxon>
        <taxon>Chitinophagaceae</taxon>
        <taxon>Filimonas</taxon>
    </lineage>
</organism>
<feature type="compositionally biased region" description="Polar residues" evidence="1">
    <location>
        <begin position="35"/>
        <end position="54"/>
    </location>
</feature>
<gene>
    <name evidence="2" type="ORF">SAMN05421788_11078</name>
</gene>
<proteinExistence type="predicted"/>
<dbReference type="RefSeq" id="WP_096510644.1">
    <property type="nucleotide sequence ID" value="NZ_AP017422.1"/>
</dbReference>
<evidence type="ECO:0000313" key="2">
    <source>
        <dbReference type="EMBL" id="SIT31102.1"/>
    </source>
</evidence>
<accession>A0A173MA11</accession>
<feature type="region of interest" description="Disordered" evidence="1">
    <location>
        <begin position="35"/>
        <end position="58"/>
    </location>
</feature>
<name>A0A173MA11_9BACT</name>
<dbReference type="STRING" id="477680.SAMN05421788_11078"/>
<protein>
    <submittedName>
        <fullName evidence="2">Uncharacterized protein</fullName>
    </submittedName>
</protein>
<dbReference type="KEGG" id="fln:FLA_0338"/>